<comment type="caution">
    <text evidence="2">The sequence shown here is derived from an EMBL/GenBank/DDBJ whole genome shotgun (WGS) entry which is preliminary data.</text>
</comment>
<dbReference type="InterPro" id="IPR029058">
    <property type="entry name" value="AB_hydrolase_fold"/>
</dbReference>
<dbReference type="PANTHER" id="PTHR43194:SF2">
    <property type="entry name" value="PEROXISOMAL MEMBRANE PROTEIN LPX1"/>
    <property type="match status" value="1"/>
</dbReference>
<dbReference type="PRINTS" id="PR00111">
    <property type="entry name" value="ABHYDROLASE"/>
</dbReference>
<dbReference type="EMBL" id="MWQN01000003">
    <property type="protein sequence ID" value="OPC78220.1"/>
    <property type="molecule type" value="Genomic_DNA"/>
</dbReference>
<dbReference type="STRING" id="159449.B4N89_39245"/>
<feature type="domain" description="AB hydrolase-1" evidence="1">
    <location>
        <begin position="22"/>
        <end position="255"/>
    </location>
</feature>
<dbReference type="Gene3D" id="3.40.50.1820">
    <property type="entry name" value="alpha/beta hydrolase"/>
    <property type="match status" value="1"/>
</dbReference>
<gene>
    <name evidence="2" type="ORF">B4N89_39245</name>
</gene>
<organism evidence="2 3">
    <name type="scientific">Embleya scabrispora</name>
    <dbReference type="NCBI Taxonomy" id="159449"/>
    <lineage>
        <taxon>Bacteria</taxon>
        <taxon>Bacillati</taxon>
        <taxon>Actinomycetota</taxon>
        <taxon>Actinomycetes</taxon>
        <taxon>Kitasatosporales</taxon>
        <taxon>Streptomycetaceae</taxon>
        <taxon>Embleya</taxon>
    </lineage>
</organism>
<protein>
    <recommendedName>
        <fullName evidence="1">AB hydrolase-1 domain-containing protein</fullName>
    </recommendedName>
</protein>
<name>A0A1T3NND8_9ACTN</name>
<proteinExistence type="predicted"/>
<dbReference type="AlphaFoldDB" id="A0A1T3NND8"/>
<dbReference type="Proteomes" id="UP000190037">
    <property type="component" value="Unassembled WGS sequence"/>
</dbReference>
<dbReference type="InterPro" id="IPR000073">
    <property type="entry name" value="AB_hydrolase_1"/>
</dbReference>
<dbReference type="GO" id="GO:0003824">
    <property type="term" value="F:catalytic activity"/>
    <property type="evidence" value="ECO:0007669"/>
    <property type="project" value="UniProtKB-ARBA"/>
</dbReference>
<dbReference type="InterPro" id="IPR050228">
    <property type="entry name" value="Carboxylesterase_BioH"/>
</dbReference>
<keyword evidence="3" id="KW-1185">Reference proteome</keyword>
<dbReference type="RefSeq" id="WP_078981612.1">
    <property type="nucleotide sequence ID" value="NZ_MWQN01000003.1"/>
</dbReference>
<dbReference type="OrthoDB" id="3396704at2"/>
<accession>A0A1T3NND8</accession>
<evidence type="ECO:0000313" key="3">
    <source>
        <dbReference type="Proteomes" id="UP000190037"/>
    </source>
</evidence>
<dbReference type="Pfam" id="PF00561">
    <property type="entry name" value="Abhydrolase_1"/>
    <property type="match status" value="1"/>
</dbReference>
<dbReference type="SUPFAM" id="SSF53474">
    <property type="entry name" value="alpha/beta-Hydrolases"/>
    <property type="match status" value="1"/>
</dbReference>
<evidence type="ECO:0000313" key="2">
    <source>
        <dbReference type="EMBL" id="OPC78220.1"/>
    </source>
</evidence>
<reference evidence="2 3" key="1">
    <citation type="submission" date="2017-03" db="EMBL/GenBank/DDBJ databases">
        <title>Draft genome sequence of Streptomyces scabrisporus NF3, endophyte isolated from Amphipterygium adstringens.</title>
        <authorList>
            <person name="Vazquez M."/>
            <person name="Ceapa C.D."/>
            <person name="Rodriguez Luna D."/>
            <person name="Sanchez Esquivel S."/>
        </authorList>
    </citation>
    <scope>NUCLEOTIDE SEQUENCE [LARGE SCALE GENOMIC DNA]</scope>
    <source>
        <strain evidence="2 3">NF3</strain>
    </source>
</reference>
<evidence type="ECO:0000259" key="1">
    <source>
        <dbReference type="Pfam" id="PF00561"/>
    </source>
</evidence>
<dbReference type="PANTHER" id="PTHR43194">
    <property type="entry name" value="HYDROLASE ALPHA/BETA FOLD FAMILY"/>
    <property type="match status" value="1"/>
</dbReference>
<sequence length="269" mass="29768">MPYLELSDTVPLYYEEHGEGRPVVLLHGWTMNGTFWSGNVAALAAENRVIVPDFRGHGRSGKTPEGHSLDQYARDIRELVRALDLADVTVVGWSMGTSVLLSYVRQFGCEGLRGAVFVDQSPRFLDGPDWEFPLLGGYSPTDLAVFAQTVRHARPSAVKPFVEACFAEPPAAEAVDAVYAETTQTHTSSALDVWMDMAHADWRSVLPQVTVPTLLVYGERSRIFPGDLAGWLAGVLPDARIERFSVSGHVPFVEEHEHFDAVVTDFLRR</sequence>